<feature type="compositionally biased region" description="Pro residues" evidence="6">
    <location>
        <begin position="394"/>
        <end position="408"/>
    </location>
</feature>
<dbReference type="InterPro" id="IPR008942">
    <property type="entry name" value="ENTH_VHS"/>
</dbReference>
<dbReference type="CDD" id="cd14231">
    <property type="entry name" value="GAT_GGA-like_plant"/>
    <property type="match status" value="1"/>
</dbReference>
<keyword evidence="10" id="KW-1185">Reference proteome</keyword>
<feature type="domain" description="GAT" evidence="8">
    <location>
        <begin position="181"/>
        <end position="269"/>
    </location>
</feature>
<dbReference type="SUPFAM" id="SSF48464">
    <property type="entry name" value="ENTH/VHS domain"/>
    <property type="match status" value="1"/>
</dbReference>
<feature type="region of interest" description="Disordered" evidence="6">
    <location>
        <begin position="270"/>
        <end position="350"/>
    </location>
</feature>
<dbReference type="InterPro" id="IPR038425">
    <property type="entry name" value="GAT_sf"/>
</dbReference>
<keyword evidence="3" id="KW-0813">Transport</keyword>
<comment type="subcellular location">
    <subcellularLocation>
        <location evidence="1">Membrane</location>
        <topology evidence="1">Peripheral membrane protein</topology>
    </subcellularLocation>
</comment>
<evidence type="ECO:0000256" key="4">
    <source>
        <dbReference type="ARBA" id="ARBA00022927"/>
    </source>
</evidence>
<dbReference type="Pfam" id="PF00790">
    <property type="entry name" value="VHS"/>
    <property type="match status" value="1"/>
</dbReference>
<reference evidence="9 10" key="1">
    <citation type="submission" date="2024-03" db="EMBL/GenBank/DDBJ databases">
        <authorList>
            <person name="Gkanogiannis A."/>
            <person name="Becerra Lopez-Lavalle L."/>
        </authorList>
    </citation>
    <scope>NUCLEOTIDE SEQUENCE [LARGE SCALE GENOMIC DNA]</scope>
</reference>
<evidence type="ECO:0000313" key="10">
    <source>
        <dbReference type="Proteomes" id="UP001642487"/>
    </source>
</evidence>
<dbReference type="SUPFAM" id="SSF89009">
    <property type="entry name" value="GAT-like domain"/>
    <property type="match status" value="1"/>
</dbReference>
<organism evidence="9 10">
    <name type="scientific">Citrullus colocynthis</name>
    <name type="common">colocynth</name>
    <dbReference type="NCBI Taxonomy" id="252529"/>
    <lineage>
        <taxon>Eukaryota</taxon>
        <taxon>Viridiplantae</taxon>
        <taxon>Streptophyta</taxon>
        <taxon>Embryophyta</taxon>
        <taxon>Tracheophyta</taxon>
        <taxon>Spermatophyta</taxon>
        <taxon>Magnoliopsida</taxon>
        <taxon>eudicotyledons</taxon>
        <taxon>Gunneridae</taxon>
        <taxon>Pentapetalae</taxon>
        <taxon>rosids</taxon>
        <taxon>fabids</taxon>
        <taxon>Cucurbitales</taxon>
        <taxon>Cucurbitaceae</taxon>
        <taxon>Benincaseae</taxon>
        <taxon>Citrullus</taxon>
    </lineage>
</organism>
<dbReference type="InterPro" id="IPR004152">
    <property type="entry name" value="GAT_dom"/>
</dbReference>
<dbReference type="PROSITE" id="PS50909">
    <property type="entry name" value="GAT"/>
    <property type="match status" value="1"/>
</dbReference>
<evidence type="ECO:0000256" key="3">
    <source>
        <dbReference type="ARBA" id="ARBA00022448"/>
    </source>
</evidence>
<dbReference type="CDD" id="cd03561">
    <property type="entry name" value="VHS"/>
    <property type="match status" value="1"/>
</dbReference>
<keyword evidence="5" id="KW-0472">Membrane</keyword>
<evidence type="ECO:0000313" key="9">
    <source>
        <dbReference type="EMBL" id="CAK9312939.1"/>
    </source>
</evidence>
<dbReference type="EMBL" id="OZ021745">
    <property type="protein sequence ID" value="CAK9312939.1"/>
    <property type="molecule type" value="Genomic_DNA"/>
</dbReference>
<evidence type="ECO:0000259" key="8">
    <source>
        <dbReference type="PROSITE" id="PS50909"/>
    </source>
</evidence>
<dbReference type="Pfam" id="PF03127">
    <property type="entry name" value="GAT"/>
    <property type="match status" value="1"/>
</dbReference>
<dbReference type="SMART" id="SM00288">
    <property type="entry name" value="VHS"/>
    <property type="match status" value="1"/>
</dbReference>
<gene>
    <name evidence="9" type="ORF">CITCOLO1_LOCUS4649</name>
</gene>
<dbReference type="PANTHER" id="PTHR45898:SF4">
    <property type="entry name" value="TARGET OF MYB PROTEIN 1"/>
    <property type="match status" value="1"/>
</dbReference>
<evidence type="ECO:0000256" key="1">
    <source>
        <dbReference type="ARBA" id="ARBA00004170"/>
    </source>
</evidence>
<feature type="region of interest" description="Disordered" evidence="6">
    <location>
        <begin position="384"/>
        <end position="509"/>
    </location>
</feature>
<evidence type="ECO:0000256" key="6">
    <source>
        <dbReference type="SAM" id="MobiDB-lite"/>
    </source>
</evidence>
<comment type="similarity">
    <text evidence="2">Belongs to the TOM1 family.</text>
</comment>
<dbReference type="PROSITE" id="PS50179">
    <property type="entry name" value="VHS"/>
    <property type="match status" value="1"/>
</dbReference>
<dbReference type="Proteomes" id="UP001642487">
    <property type="component" value="Chromosome 11"/>
</dbReference>
<dbReference type="InterPro" id="IPR002014">
    <property type="entry name" value="VHS_dom"/>
</dbReference>
<evidence type="ECO:0000256" key="5">
    <source>
        <dbReference type="ARBA" id="ARBA00023136"/>
    </source>
</evidence>
<sequence>MVNSVVGRATSDMLIGPDWAMNIEICDMLNHDPGQAKDVVKGIKKRLGSKNAKVQLLALTLLETIIKNCGDIVHMHVAEKGLLHEMVKMVKKKPDFRVKEKILILIDTWQEAFGGPRARYPQYYAAYQELLRAGAVFPQRSESSAPVFTPPQTQPLSSYPPNLRNPDHNQQDGAETSAESEFPTLSLTEIQNARGIMDVLSEMLNALEPGNKEAIRQEVIVDLVDQCRTYKQRVVHLVNSTADESLLCQGLALNDDLQRLLARHECISSGNPVVQKPKSESATTLVDGDRPLIDTGDNSKQSDTKAAASNAGEGSQTLNQLLLPAPAATNGGPPPGRVEPNVDLLSGDFNSPKAETSLALVPLGEQQPNPPASDQNALVLFDMFSDGNNASNPANPPPINPGGQPPHPHASQFQQQQPLPPQQQQPNVHSPQAGLYPNGNVMNMGSPNYEQSMYMQGPGSAWNGQTSPQQQQQPHSPGYGLQTGSLPPPPWEAQSSDDGSPVSGSHYPHPMQVTTQVIVSHGLGGHPQGPQSMGNEVVGIGMYIQPITSGQMSNMNSHVNPNHQLGMPMPPQIPGMQNMGMSTPLQHPQHPQANQMTQPYYPQQMYGNHNQYNPGYGYGHGQPQVPQYLEQQMYGLSIRDDMSMSNSSSQASALSYVPPMKPANKPEDKLFGDLVDIAKFKPGKSTPGRAGSM</sequence>
<name>A0ABP0XXQ0_9ROSI</name>
<evidence type="ECO:0000256" key="2">
    <source>
        <dbReference type="ARBA" id="ARBA00007708"/>
    </source>
</evidence>
<feature type="region of interest" description="Disordered" evidence="6">
    <location>
        <begin position="142"/>
        <end position="184"/>
    </location>
</feature>
<accession>A0ABP0XXQ0</accession>
<dbReference type="Gene3D" id="1.20.58.160">
    <property type="match status" value="1"/>
</dbReference>
<dbReference type="PANTHER" id="PTHR45898">
    <property type="entry name" value="TOM1-LIKE PROTEIN"/>
    <property type="match status" value="1"/>
</dbReference>
<feature type="domain" description="VHS" evidence="7">
    <location>
        <begin position="9"/>
        <end position="138"/>
    </location>
</feature>
<keyword evidence="4" id="KW-0653">Protein transport</keyword>
<proteinExistence type="inferred from homology"/>
<feature type="compositionally biased region" description="Polar residues" evidence="6">
    <location>
        <begin position="440"/>
        <end position="454"/>
    </location>
</feature>
<dbReference type="Gene3D" id="1.25.40.90">
    <property type="match status" value="1"/>
</dbReference>
<dbReference type="InterPro" id="IPR044836">
    <property type="entry name" value="TOL_plant"/>
</dbReference>
<protein>
    <submittedName>
        <fullName evidence="9">Uncharacterized protein</fullName>
    </submittedName>
</protein>
<evidence type="ECO:0000259" key="7">
    <source>
        <dbReference type="PROSITE" id="PS50179"/>
    </source>
</evidence>
<feature type="compositionally biased region" description="Polar residues" evidence="6">
    <location>
        <begin position="171"/>
        <end position="184"/>
    </location>
</feature>
<feature type="compositionally biased region" description="Low complexity" evidence="6">
    <location>
        <begin position="321"/>
        <end position="331"/>
    </location>
</feature>